<organism evidence="4 5">
    <name type="scientific">Paraburkholderia silvatlantica</name>
    <dbReference type="NCBI Taxonomy" id="321895"/>
    <lineage>
        <taxon>Bacteria</taxon>
        <taxon>Pseudomonadati</taxon>
        <taxon>Pseudomonadota</taxon>
        <taxon>Betaproteobacteria</taxon>
        <taxon>Burkholderiales</taxon>
        <taxon>Burkholderiaceae</taxon>
        <taxon>Paraburkholderia</taxon>
    </lineage>
</organism>
<dbReference type="InterPro" id="IPR009594">
    <property type="entry name" value="Tscrpt_reg_HTH_AraC_N"/>
</dbReference>
<keyword evidence="2" id="KW-0804">Transcription</keyword>
<dbReference type="SUPFAM" id="SSF46689">
    <property type="entry name" value="Homeodomain-like"/>
    <property type="match status" value="2"/>
</dbReference>
<keyword evidence="1" id="KW-0805">Transcription regulation</keyword>
<dbReference type="Pfam" id="PF12833">
    <property type="entry name" value="HTH_18"/>
    <property type="match status" value="1"/>
</dbReference>
<comment type="caution">
    <text evidence="4">The sequence shown here is derived from an EMBL/GenBank/DDBJ whole genome shotgun (WGS) entry which is preliminary data.</text>
</comment>
<dbReference type="SMART" id="SM00342">
    <property type="entry name" value="HTH_ARAC"/>
    <property type="match status" value="1"/>
</dbReference>
<dbReference type="InterPro" id="IPR018060">
    <property type="entry name" value="HTH_AraC"/>
</dbReference>
<dbReference type="InterPro" id="IPR009057">
    <property type="entry name" value="Homeodomain-like_sf"/>
</dbReference>
<reference evidence="4 5" key="1">
    <citation type="submission" date="2020-08" db="EMBL/GenBank/DDBJ databases">
        <title>Genomic Encyclopedia of Type Strains, Phase IV (KMG-V): Genome sequencing to study the core and pangenomes of soil and plant-associated prokaryotes.</title>
        <authorList>
            <person name="Whitman W."/>
        </authorList>
    </citation>
    <scope>NUCLEOTIDE SEQUENCE [LARGE SCALE GENOMIC DNA]</scope>
    <source>
        <strain evidence="4 5">SRMrh-85</strain>
    </source>
</reference>
<evidence type="ECO:0000259" key="3">
    <source>
        <dbReference type="PROSITE" id="PS01124"/>
    </source>
</evidence>
<dbReference type="Pfam" id="PF06719">
    <property type="entry name" value="AraC_N"/>
    <property type="match status" value="1"/>
</dbReference>
<name>A0ABR6FXZ0_9BURK</name>
<evidence type="ECO:0000256" key="2">
    <source>
        <dbReference type="ARBA" id="ARBA00023163"/>
    </source>
</evidence>
<evidence type="ECO:0000313" key="5">
    <source>
        <dbReference type="Proteomes" id="UP000533533"/>
    </source>
</evidence>
<dbReference type="PANTHER" id="PTHR43436">
    <property type="entry name" value="ARAC-FAMILY TRANSCRIPTIONAL REGULATOR"/>
    <property type="match status" value="1"/>
</dbReference>
<evidence type="ECO:0000256" key="1">
    <source>
        <dbReference type="ARBA" id="ARBA00023015"/>
    </source>
</evidence>
<dbReference type="PROSITE" id="PS01124">
    <property type="entry name" value="HTH_ARAC_FAMILY_2"/>
    <property type="match status" value="1"/>
</dbReference>
<keyword evidence="5" id="KW-1185">Reference proteome</keyword>
<dbReference type="Proteomes" id="UP000533533">
    <property type="component" value="Unassembled WGS sequence"/>
</dbReference>
<dbReference type="PANTHER" id="PTHR43436:SF2">
    <property type="entry name" value="ARAC_XYLS FAMILY TRANSCRIPTIONAL REGULATOR"/>
    <property type="match status" value="1"/>
</dbReference>
<evidence type="ECO:0000313" key="4">
    <source>
        <dbReference type="EMBL" id="MBB2931982.1"/>
    </source>
</evidence>
<sequence length="314" mass="35762">MTASRARFQQKMVAHVLRLAPDEGYNRTELADVRLLRANASLPHTPVLYEPCIMIVCQGRKRGFLGRRTYLYDAQHYLVLSVPLPFISQTEATKKEPLLALSIRLDLTMLADLLLALERALPVPDAMPVSMVSTEMGDELADTVLRLLRALERPLEAHALGAGLLREIYYRVLVGEQGPALRAALTQRDRFGQIARAIRKIQTSFHEHLEVADLAREANMSLPSFHKYFRTITQSTPIQYLKSTRLHQARLLMIRSGLSAVDASARVGYESPSQFSREFKRLFGQPPMEEARRMRNILRVKAESVWQDFLPDRE</sequence>
<accession>A0ABR6FXZ0</accession>
<protein>
    <submittedName>
        <fullName evidence="4">AraC-like DNA-binding protein</fullName>
    </submittedName>
</protein>
<dbReference type="RefSeq" id="WP_110387567.1">
    <property type="nucleotide sequence ID" value="NZ_JACHVZ010000023.1"/>
</dbReference>
<proteinExistence type="predicted"/>
<feature type="domain" description="HTH araC/xylS-type" evidence="3">
    <location>
        <begin position="195"/>
        <end position="293"/>
    </location>
</feature>
<dbReference type="EMBL" id="JACHVZ010000023">
    <property type="protein sequence ID" value="MBB2931982.1"/>
    <property type="molecule type" value="Genomic_DNA"/>
</dbReference>
<gene>
    <name evidence="4" type="ORF">FHX59_006456</name>
</gene>
<dbReference type="Gene3D" id="1.10.10.60">
    <property type="entry name" value="Homeodomain-like"/>
    <property type="match status" value="1"/>
</dbReference>